<organism evidence="1 2">
    <name type="scientific">Paenibacillus oralis</name>
    <dbReference type="NCBI Taxonomy" id="2490856"/>
    <lineage>
        <taxon>Bacteria</taxon>
        <taxon>Bacillati</taxon>
        <taxon>Bacillota</taxon>
        <taxon>Bacilli</taxon>
        <taxon>Bacillales</taxon>
        <taxon>Paenibacillaceae</taxon>
        <taxon>Paenibacillus</taxon>
    </lineage>
</organism>
<comment type="caution">
    <text evidence="1">The sequence shown here is derived from an EMBL/GenBank/DDBJ whole genome shotgun (WGS) entry which is preliminary data.</text>
</comment>
<evidence type="ECO:0000313" key="1">
    <source>
        <dbReference type="EMBL" id="RRJ66261.1"/>
    </source>
</evidence>
<dbReference type="RefSeq" id="WP_128634051.1">
    <property type="nucleotide sequence ID" value="NZ_RRCN01000001.1"/>
</dbReference>
<name>A0A3P3U7A9_9BACL</name>
<dbReference type="Proteomes" id="UP000267017">
    <property type="component" value="Unassembled WGS sequence"/>
</dbReference>
<sequence>MSLEQLNSINKPLVIHDILSEAFRPFGKVWTSIHADEWIAYAQGHIEIPGEGNRYVPSIAELEAFAAARRIQEEIYGELPIQIGFCAGGNTKLTGLEYHQGSEVVVAATDCVHFLGRVQDIHDYSYHSGNARAFFQPKGTVVELYSTTLHYAPCKVSDLGYLTLVALPKGTNQPLEAGGSEGGNLLLTKKNKFLMVHETQTEKIALGTHPGLKGKLLEIKTI</sequence>
<dbReference type="AlphaFoldDB" id="A0A3P3U7A9"/>
<proteinExistence type="predicted"/>
<gene>
    <name evidence="1" type="ORF">EHV15_27595</name>
</gene>
<dbReference type="InterPro" id="IPR032358">
    <property type="entry name" value="DUF4867"/>
</dbReference>
<evidence type="ECO:0000313" key="2">
    <source>
        <dbReference type="Proteomes" id="UP000267017"/>
    </source>
</evidence>
<accession>A0A3P3U7A9</accession>
<dbReference type="OrthoDB" id="358393at2"/>
<reference evidence="1 2" key="1">
    <citation type="submission" date="2018-11" db="EMBL/GenBank/DDBJ databases">
        <title>Genome sequencing of Paenibacillus sp. KCOM 3021 (= ChDC PVNT-B20).</title>
        <authorList>
            <person name="Kook J.-K."/>
            <person name="Park S.-N."/>
            <person name="Lim Y.K."/>
        </authorList>
    </citation>
    <scope>NUCLEOTIDE SEQUENCE [LARGE SCALE GENOMIC DNA]</scope>
    <source>
        <strain evidence="1 2">KCOM 3021</strain>
    </source>
</reference>
<dbReference type="Pfam" id="PF16161">
    <property type="entry name" value="DUF4867"/>
    <property type="match status" value="1"/>
</dbReference>
<protein>
    <submittedName>
        <fullName evidence="1">DUF4867 family protein</fullName>
    </submittedName>
</protein>
<keyword evidence="2" id="KW-1185">Reference proteome</keyword>
<dbReference type="EMBL" id="RRCN01000001">
    <property type="protein sequence ID" value="RRJ66261.1"/>
    <property type="molecule type" value="Genomic_DNA"/>
</dbReference>